<dbReference type="RefSeq" id="WP_090264011.1">
    <property type="nucleotide sequence ID" value="NZ_FNDS01000006.1"/>
</dbReference>
<dbReference type="AlphaFoldDB" id="A0A1G8INA1"/>
<keyword evidence="13" id="KW-0998">Cell outer membrane</keyword>
<dbReference type="OrthoDB" id="9808421at2"/>
<evidence type="ECO:0000256" key="12">
    <source>
        <dbReference type="ARBA" id="ARBA00023139"/>
    </source>
</evidence>
<keyword evidence="12" id="KW-0564">Palmitate</keyword>
<keyword evidence="3" id="KW-0813">Transport</keyword>
<keyword evidence="6" id="KW-0812">Transmembrane</keyword>
<evidence type="ECO:0000256" key="3">
    <source>
        <dbReference type="ARBA" id="ARBA00022448"/>
    </source>
</evidence>
<dbReference type="EMBL" id="FNDS01000006">
    <property type="protein sequence ID" value="SDI20394.1"/>
    <property type="molecule type" value="Genomic_DNA"/>
</dbReference>
<dbReference type="PANTHER" id="PTHR33619:SF3">
    <property type="entry name" value="POLYSACCHARIDE EXPORT PROTEIN GFCE-RELATED"/>
    <property type="match status" value="1"/>
</dbReference>
<sequence length="344" mass="37237">MRTTLTVFSCLLLALGGCSTPDPHNQTTPVNVLTASPDKAQLREVMPVKQVLRPQDVLDVIFRLDTTSSGPYAIQPGDQLELNFYSASQLSGTRLVMPDGTVDLPYVAPLKVAGLSVAQAQRLIASHYEKVLKNSAKDVFLSVSKPLAQTDNLRNTLIHPVTGLSREITVGSDGRASFPLLGSMSLQGMTVDELQNSLNARYAKEANKVRSMVQVDVMLKSTAANEVFVLGEVGQPGAYPIRRPVSVLEALALAHGSTGSARLDSVVVMHRRGDNVEAKVYDVKKAAQGDALQFAYLQPDDLLYVPKSKLVEAGQLSRQLADVILFQGIGFGFSYRVDNKNNNN</sequence>
<protein>
    <submittedName>
        <fullName evidence="17">Polysaccharide export outer membrane protein</fullName>
    </submittedName>
</protein>
<gene>
    <name evidence="17" type="ORF">SAMN05216272_106362</name>
</gene>
<evidence type="ECO:0000256" key="13">
    <source>
        <dbReference type="ARBA" id="ARBA00023237"/>
    </source>
</evidence>
<evidence type="ECO:0000256" key="14">
    <source>
        <dbReference type="ARBA" id="ARBA00023288"/>
    </source>
</evidence>
<dbReference type="InterPro" id="IPR003715">
    <property type="entry name" value="Poly_export_N"/>
</dbReference>
<feature type="domain" description="Polysaccharide export protein N-terminal" evidence="15">
    <location>
        <begin position="69"/>
        <end position="136"/>
    </location>
</feature>
<dbReference type="GO" id="GO:0006811">
    <property type="term" value="P:monoatomic ion transport"/>
    <property type="evidence" value="ECO:0007669"/>
    <property type="project" value="UniProtKB-KW"/>
</dbReference>
<proteinExistence type="inferred from homology"/>
<keyword evidence="11" id="KW-0472">Membrane</keyword>
<dbReference type="GO" id="GO:0046930">
    <property type="term" value="C:pore complex"/>
    <property type="evidence" value="ECO:0007669"/>
    <property type="project" value="UniProtKB-KW"/>
</dbReference>
<name>A0A1G8INA1_9PSED</name>
<keyword evidence="14" id="KW-0449">Lipoprotein</keyword>
<dbReference type="PROSITE" id="PS51257">
    <property type="entry name" value="PROKAR_LIPOPROTEIN"/>
    <property type="match status" value="1"/>
</dbReference>
<dbReference type="Gene3D" id="3.10.560.10">
    <property type="entry name" value="Outer membrane lipoprotein wza domain like"/>
    <property type="match status" value="1"/>
</dbReference>
<keyword evidence="10" id="KW-0626">Porin</keyword>
<evidence type="ECO:0000256" key="7">
    <source>
        <dbReference type="ARBA" id="ARBA00022729"/>
    </source>
</evidence>
<organism evidence="17 18">
    <name type="scientific">Pseudomonas panipatensis</name>
    <dbReference type="NCBI Taxonomy" id="428992"/>
    <lineage>
        <taxon>Bacteria</taxon>
        <taxon>Pseudomonadati</taxon>
        <taxon>Pseudomonadota</taxon>
        <taxon>Gammaproteobacteria</taxon>
        <taxon>Pseudomonadales</taxon>
        <taxon>Pseudomonadaceae</taxon>
        <taxon>Pseudomonas</taxon>
    </lineage>
</organism>
<evidence type="ECO:0000256" key="4">
    <source>
        <dbReference type="ARBA" id="ARBA00022452"/>
    </source>
</evidence>
<evidence type="ECO:0000256" key="2">
    <source>
        <dbReference type="ARBA" id="ARBA00009450"/>
    </source>
</evidence>
<keyword evidence="8" id="KW-0625">Polysaccharide transport</keyword>
<dbReference type="STRING" id="428992.SAMN05216272_106362"/>
<feature type="domain" description="SLBB" evidence="16">
    <location>
        <begin position="226"/>
        <end position="305"/>
    </location>
</feature>
<dbReference type="GO" id="GO:0009279">
    <property type="term" value="C:cell outer membrane"/>
    <property type="evidence" value="ECO:0007669"/>
    <property type="project" value="UniProtKB-SubCell"/>
</dbReference>
<accession>A0A1G8INA1</accession>
<evidence type="ECO:0000256" key="9">
    <source>
        <dbReference type="ARBA" id="ARBA00023065"/>
    </source>
</evidence>
<dbReference type="GO" id="GO:0015288">
    <property type="term" value="F:porin activity"/>
    <property type="evidence" value="ECO:0007669"/>
    <property type="project" value="UniProtKB-KW"/>
</dbReference>
<dbReference type="GO" id="GO:0015159">
    <property type="term" value="F:polysaccharide transmembrane transporter activity"/>
    <property type="evidence" value="ECO:0007669"/>
    <property type="project" value="InterPro"/>
</dbReference>
<dbReference type="InterPro" id="IPR054765">
    <property type="entry name" value="SLBB_dom"/>
</dbReference>
<dbReference type="InterPro" id="IPR049712">
    <property type="entry name" value="Poly_export"/>
</dbReference>
<reference evidence="18" key="1">
    <citation type="submission" date="2016-10" db="EMBL/GenBank/DDBJ databases">
        <authorList>
            <person name="Varghese N."/>
            <person name="Submissions S."/>
        </authorList>
    </citation>
    <scope>NUCLEOTIDE SEQUENCE [LARGE SCALE GENOMIC DNA]</scope>
    <source>
        <strain evidence="18">CCM 7469</strain>
    </source>
</reference>
<keyword evidence="7" id="KW-0732">Signal</keyword>
<evidence type="ECO:0000256" key="11">
    <source>
        <dbReference type="ARBA" id="ARBA00023136"/>
    </source>
</evidence>
<keyword evidence="9" id="KW-0406">Ion transport</keyword>
<comment type="similarity">
    <text evidence="2">Belongs to the BexD/CtrA/VexA family.</text>
</comment>
<keyword evidence="4" id="KW-1134">Transmembrane beta strand</keyword>
<comment type="subcellular location">
    <subcellularLocation>
        <location evidence="1">Cell outer membrane</location>
        <topology evidence="1">Multi-pass membrane protein</topology>
    </subcellularLocation>
</comment>
<evidence type="ECO:0000313" key="18">
    <source>
        <dbReference type="Proteomes" id="UP000199636"/>
    </source>
</evidence>
<keyword evidence="18" id="KW-1185">Reference proteome</keyword>
<evidence type="ECO:0000256" key="5">
    <source>
        <dbReference type="ARBA" id="ARBA00022597"/>
    </source>
</evidence>
<dbReference type="Gene3D" id="3.30.1950.10">
    <property type="entry name" value="wza like domain"/>
    <property type="match status" value="2"/>
</dbReference>
<evidence type="ECO:0000313" key="17">
    <source>
        <dbReference type="EMBL" id="SDI20394.1"/>
    </source>
</evidence>
<dbReference type="Pfam" id="PF22461">
    <property type="entry name" value="SLBB_2"/>
    <property type="match status" value="1"/>
</dbReference>
<feature type="domain" description="Polysaccharide export protein N-terminal" evidence="15">
    <location>
        <begin position="163"/>
        <end position="215"/>
    </location>
</feature>
<evidence type="ECO:0000256" key="8">
    <source>
        <dbReference type="ARBA" id="ARBA00023047"/>
    </source>
</evidence>
<dbReference type="PANTHER" id="PTHR33619">
    <property type="entry name" value="POLYSACCHARIDE EXPORT PROTEIN GFCE-RELATED"/>
    <property type="match status" value="1"/>
</dbReference>
<dbReference type="Pfam" id="PF02563">
    <property type="entry name" value="Poly_export"/>
    <property type="match status" value="2"/>
</dbReference>
<evidence type="ECO:0000256" key="6">
    <source>
        <dbReference type="ARBA" id="ARBA00022692"/>
    </source>
</evidence>
<evidence type="ECO:0000256" key="10">
    <source>
        <dbReference type="ARBA" id="ARBA00023114"/>
    </source>
</evidence>
<evidence type="ECO:0000259" key="16">
    <source>
        <dbReference type="Pfam" id="PF22461"/>
    </source>
</evidence>
<evidence type="ECO:0000256" key="1">
    <source>
        <dbReference type="ARBA" id="ARBA00004571"/>
    </source>
</evidence>
<dbReference type="Proteomes" id="UP000199636">
    <property type="component" value="Unassembled WGS sequence"/>
</dbReference>
<keyword evidence="5" id="KW-0762">Sugar transport</keyword>
<evidence type="ECO:0000259" key="15">
    <source>
        <dbReference type="Pfam" id="PF02563"/>
    </source>
</evidence>